<dbReference type="RefSeq" id="WP_353721854.1">
    <property type="nucleotide sequence ID" value="NZ_CP159289.1"/>
</dbReference>
<name>A0AAU8FPP4_9BACT</name>
<gene>
    <name evidence="1" type="ORF">ABV298_09265</name>
</gene>
<reference evidence="1" key="1">
    <citation type="submission" date="2024-06" db="EMBL/GenBank/DDBJ databases">
        <title>Sequencing and assembly of the genome of Dyadobacter sp. strain 676, a symbiont of Cyamopsis tetragonoloba.</title>
        <authorList>
            <person name="Guro P."/>
            <person name="Sazanova A."/>
            <person name="Kuznetsova I."/>
            <person name="Belimov A."/>
            <person name="Safronova V."/>
        </authorList>
    </citation>
    <scope>NUCLEOTIDE SEQUENCE</scope>
    <source>
        <strain evidence="1">676</strain>
    </source>
</reference>
<sequence>MEVVGFDKKNVSINQVKNIITIELPEGMNHSLLYTKVKLTKGAELVPRMYGTRIDLISGSQEDKFFMVTRKDAGMMPDTVKYAFQFIQNAPLRIELADEHKENQYQIARGEPLYIKVGNFLDGSPGEIRLEHQLDPAAPAITIGGCDFGFGEHSQSGTLDGQLELVIPLATPIVPGPYTVSFRKKNGRMATASKPLVLTKGPIRLSWSGYLPQRSINGAPVTITGYNLYESNNLAIVLIDTEGKKHQTKITKYDPFGQSLTFDPGRNIKPGYYTLQIFTNGKLASYYDGTWAFQNYRFAVTKTSQQPFIMIFERSNDKNQEYADVYKYLEKPVTFKKEVETGDLRWGLANRTTSRLWFDVELESITQPGYVKRTDIWIRNLSTYQEGAERMLGDAFYPNYLPGKYRMRVVVTNPETHEEYKSEPFERVVEIK</sequence>
<proteinExistence type="predicted"/>
<dbReference type="AlphaFoldDB" id="A0AAU8FPP4"/>
<accession>A0AAU8FPP4</accession>
<dbReference type="EMBL" id="CP159289">
    <property type="protein sequence ID" value="XCH26563.1"/>
    <property type="molecule type" value="Genomic_DNA"/>
</dbReference>
<protein>
    <submittedName>
        <fullName evidence="1">Uncharacterized protein</fullName>
    </submittedName>
</protein>
<evidence type="ECO:0000313" key="1">
    <source>
        <dbReference type="EMBL" id="XCH26563.1"/>
    </source>
</evidence>
<organism evidence="1">
    <name type="scientific">Dyadobacter sp. 676</name>
    <dbReference type="NCBI Taxonomy" id="3088362"/>
    <lineage>
        <taxon>Bacteria</taxon>
        <taxon>Pseudomonadati</taxon>
        <taxon>Bacteroidota</taxon>
        <taxon>Cytophagia</taxon>
        <taxon>Cytophagales</taxon>
        <taxon>Spirosomataceae</taxon>
        <taxon>Dyadobacter</taxon>
    </lineage>
</organism>